<dbReference type="OrthoDB" id="9790889at2"/>
<keyword evidence="7" id="KW-0223">Dioxygenase</keyword>
<evidence type="ECO:0000256" key="1">
    <source>
        <dbReference type="ARBA" id="ARBA00001947"/>
    </source>
</evidence>
<evidence type="ECO:0000313" key="7">
    <source>
        <dbReference type="EMBL" id="TWO67019.1"/>
    </source>
</evidence>
<comment type="caution">
    <text evidence="7">The sequence shown here is derived from an EMBL/GenBank/DDBJ whole genome shotgun (WGS) entry which is preliminary data.</text>
</comment>
<gene>
    <name evidence="7" type="ORF">FN976_26160</name>
</gene>
<sequence>MSTLPSMFISHGAPTFAIEPGLAGSQLGALGRTLAKPRGIVIVSPHWMTAGVEVTSSPAPETIHDFGGFPRALYQIQYPAPGAPELAARTVEVLGFKDIPATLNGRRGLDHGAWVPLMHLFPEADVPVVQVSLPLSSNAQSAFALGQALAPLADEGVLVIGSGSLTHNLYEFRTGEVAEAAYAREFSRWVRQAVLQADFGRLLRTLELAPHAARAHPTHEHFLPLLLAAGAARSATPVTVLDGGIRHGVLAMESYLFGRSVNLPVPQEEALAG</sequence>
<keyword evidence="8" id="KW-1185">Reference proteome</keyword>
<accession>A0A562ZGI5</accession>
<dbReference type="GO" id="GO:0008270">
    <property type="term" value="F:zinc ion binding"/>
    <property type="evidence" value="ECO:0007669"/>
    <property type="project" value="InterPro"/>
</dbReference>
<dbReference type="Proteomes" id="UP000318199">
    <property type="component" value="Unassembled WGS sequence"/>
</dbReference>
<dbReference type="InterPro" id="IPR004183">
    <property type="entry name" value="Xdiol_dOase_suB"/>
</dbReference>
<keyword evidence="3" id="KW-0479">Metal-binding</keyword>
<dbReference type="AlphaFoldDB" id="A0A562ZGI5"/>
<dbReference type="GO" id="GO:0016702">
    <property type="term" value="F:oxidoreductase activity, acting on single donors with incorporation of molecular oxygen, incorporation of two atoms of oxygen"/>
    <property type="evidence" value="ECO:0007669"/>
    <property type="project" value="UniProtKB-ARBA"/>
</dbReference>
<feature type="domain" description="Extradiol ring-cleavage dioxygenase class III enzyme subunit B" evidence="6">
    <location>
        <begin position="36"/>
        <end position="235"/>
    </location>
</feature>
<dbReference type="EMBL" id="VOBQ01000024">
    <property type="protein sequence ID" value="TWO67019.1"/>
    <property type="molecule type" value="Genomic_DNA"/>
</dbReference>
<organism evidence="7 8">
    <name type="scientific">Caenimonas sedimenti</name>
    <dbReference type="NCBI Taxonomy" id="2596921"/>
    <lineage>
        <taxon>Bacteria</taxon>
        <taxon>Pseudomonadati</taxon>
        <taxon>Pseudomonadota</taxon>
        <taxon>Betaproteobacteria</taxon>
        <taxon>Burkholderiales</taxon>
        <taxon>Comamonadaceae</taxon>
        <taxon>Caenimonas</taxon>
    </lineage>
</organism>
<dbReference type="SUPFAM" id="SSF53213">
    <property type="entry name" value="LigB-like"/>
    <property type="match status" value="1"/>
</dbReference>
<evidence type="ECO:0000259" key="6">
    <source>
        <dbReference type="Pfam" id="PF02900"/>
    </source>
</evidence>
<comment type="similarity">
    <text evidence="2">Belongs to the DODA-type extradiol aromatic ring-opening dioxygenase family.</text>
</comment>
<evidence type="ECO:0000256" key="5">
    <source>
        <dbReference type="ARBA" id="ARBA00023002"/>
    </source>
</evidence>
<comment type="cofactor">
    <cofactor evidence="1">
        <name>Zn(2+)</name>
        <dbReference type="ChEBI" id="CHEBI:29105"/>
    </cofactor>
</comment>
<keyword evidence="5" id="KW-0560">Oxidoreductase</keyword>
<dbReference type="PIRSF" id="PIRSF006157">
    <property type="entry name" value="Doxgns_DODA"/>
    <property type="match status" value="1"/>
</dbReference>
<dbReference type="PANTHER" id="PTHR30096:SF0">
    <property type="entry name" value="4,5-DOPA DIOXYGENASE EXTRADIOL-LIKE PROTEIN"/>
    <property type="match status" value="1"/>
</dbReference>
<dbReference type="GO" id="GO:0008198">
    <property type="term" value="F:ferrous iron binding"/>
    <property type="evidence" value="ECO:0007669"/>
    <property type="project" value="InterPro"/>
</dbReference>
<dbReference type="Gene3D" id="3.40.830.10">
    <property type="entry name" value="LigB-like"/>
    <property type="match status" value="1"/>
</dbReference>
<dbReference type="InterPro" id="IPR014436">
    <property type="entry name" value="Extradiol_dOase_DODA"/>
</dbReference>
<evidence type="ECO:0000256" key="2">
    <source>
        <dbReference type="ARBA" id="ARBA00007581"/>
    </source>
</evidence>
<evidence type="ECO:0000256" key="4">
    <source>
        <dbReference type="ARBA" id="ARBA00022833"/>
    </source>
</evidence>
<dbReference type="CDD" id="cd07363">
    <property type="entry name" value="45_DOPA_Dioxygenase"/>
    <property type="match status" value="1"/>
</dbReference>
<name>A0A562ZGI5_9BURK</name>
<evidence type="ECO:0000313" key="8">
    <source>
        <dbReference type="Proteomes" id="UP000318199"/>
    </source>
</evidence>
<dbReference type="RefSeq" id="WP_145896520.1">
    <property type="nucleotide sequence ID" value="NZ_VOBQ01000024.1"/>
</dbReference>
<reference evidence="7 8" key="1">
    <citation type="submission" date="2019-07" db="EMBL/GenBank/DDBJ databases">
        <title>Caenimonas sedimenti sp. nov., isolated from activated sludge.</title>
        <authorList>
            <person name="Xu J."/>
        </authorList>
    </citation>
    <scope>NUCLEOTIDE SEQUENCE [LARGE SCALE GENOMIC DNA]</scope>
    <source>
        <strain evidence="7 8">HX-9-20</strain>
    </source>
</reference>
<keyword evidence="4" id="KW-0862">Zinc</keyword>
<protein>
    <submittedName>
        <fullName evidence="7">Dioxygenase</fullName>
    </submittedName>
</protein>
<evidence type="ECO:0000256" key="3">
    <source>
        <dbReference type="ARBA" id="ARBA00022723"/>
    </source>
</evidence>
<proteinExistence type="inferred from homology"/>
<dbReference type="PANTHER" id="PTHR30096">
    <property type="entry name" value="4,5-DOPA DIOXYGENASE EXTRADIOL-LIKE PROTEIN"/>
    <property type="match status" value="1"/>
</dbReference>
<dbReference type="Pfam" id="PF02900">
    <property type="entry name" value="LigB"/>
    <property type="match status" value="1"/>
</dbReference>